<evidence type="ECO:0000313" key="1">
    <source>
        <dbReference type="EMBL" id="SNS49855.1"/>
    </source>
</evidence>
<dbReference type="AlphaFoldDB" id="A0A239EZ34"/>
<reference evidence="1 2" key="1">
    <citation type="submission" date="2017-06" db="EMBL/GenBank/DDBJ databases">
        <authorList>
            <person name="Kim H.J."/>
            <person name="Triplett B.A."/>
        </authorList>
    </citation>
    <scope>NUCLEOTIDE SEQUENCE [LARGE SCALE GENOMIC DNA]</scope>
    <source>
        <strain evidence="1 2">CGMCC 4.1858</strain>
    </source>
</reference>
<proteinExistence type="predicted"/>
<sequence>MRITPRKEEVEAVKALLEDPTFESADQMAKAVIKEVGEILQMRDWIALVHTWKDGRRGLNWGPFASEVEVKAFANKLSIGGSGHMVKLYAPGAMLANVDGKKGWKGWCFHPECGHAPFTHSMAGNSRGACQIPTCPCDKFRAS</sequence>
<dbReference type="Proteomes" id="UP000198280">
    <property type="component" value="Unassembled WGS sequence"/>
</dbReference>
<evidence type="ECO:0000313" key="2">
    <source>
        <dbReference type="Proteomes" id="UP000198280"/>
    </source>
</evidence>
<accession>A0A239EZ34</accession>
<dbReference type="EMBL" id="FZOF01000006">
    <property type="protein sequence ID" value="SNS49855.1"/>
    <property type="molecule type" value="Genomic_DNA"/>
</dbReference>
<gene>
    <name evidence="1" type="ORF">SAMN05216252_106226</name>
</gene>
<keyword evidence="2" id="KW-1185">Reference proteome</keyword>
<dbReference type="RefSeq" id="WP_089224200.1">
    <property type="nucleotide sequence ID" value="NZ_FZOF01000006.1"/>
</dbReference>
<organism evidence="1 2">
    <name type="scientific">Actinacidiphila glaucinigra</name>
    <dbReference type="NCBI Taxonomy" id="235986"/>
    <lineage>
        <taxon>Bacteria</taxon>
        <taxon>Bacillati</taxon>
        <taxon>Actinomycetota</taxon>
        <taxon>Actinomycetes</taxon>
        <taxon>Kitasatosporales</taxon>
        <taxon>Streptomycetaceae</taxon>
        <taxon>Actinacidiphila</taxon>
    </lineage>
</organism>
<protein>
    <submittedName>
        <fullName evidence="1">Uncharacterized protein</fullName>
    </submittedName>
</protein>
<dbReference type="OrthoDB" id="4166091at2"/>
<name>A0A239EZ34_9ACTN</name>